<protein>
    <submittedName>
        <fullName evidence="1">Uncharacterized protein</fullName>
    </submittedName>
</protein>
<reference evidence="1" key="1">
    <citation type="submission" date="2023-06" db="EMBL/GenBank/DDBJ databases">
        <authorList>
            <consortium name="Lawrence Berkeley National Laboratory"/>
            <person name="Ahrendt S."/>
            <person name="Sahu N."/>
            <person name="Indic B."/>
            <person name="Wong-Bajracharya J."/>
            <person name="Merenyi Z."/>
            <person name="Ke H.-M."/>
            <person name="Monk M."/>
            <person name="Kocsube S."/>
            <person name="Drula E."/>
            <person name="Lipzen A."/>
            <person name="Balint B."/>
            <person name="Henrissat B."/>
            <person name="Andreopoulos B."/>
            <person name="Martin F.M."/>
            <person name="Harder C.B."/>
            <person name="Rigling D."/>
            <person name="Ford K.L."/>
            <person name="Foster G.D."/>
            <person name="Pangilinan J."/>
            <person name="Papanicolaou A."/>
            <person name="Barry K."/>
            <person name="LaButti K."/>
            <person name="Viragh M."/>
            <person name="Koriabine M."/>
            <person name="Yan M."/>
            <person name="Riley R."/>
            <person name="Champramary S."/>
            <person name="Plett K.L."/>
            <person name="Tsai I.J."/>
            <person name="Slot J."/>
            <person name="Sipos G."/>
            <person name="Plett J."/>
            <person name="Nagy L.G."/>
            <person name="Grigoriev I.V."/>
        </authorList>
    </citation>
    <scope>NUCLEOTIDE SEQUENCE</scope>
    <source>
        <strain evidence="1">CCBAS 213</strain>
    </source>
</reference>
<dbReference type="AlphaFoldDB" id="A0AA39J0D4"/>
<dbReference type="GeneID" id="85362360"/>
<proteinExistence type="predicted"/>
<organism evidence="1 2">
    <name type="scientific">Armillaria tabescens</name>
    <name type="common">Ringless honey mushroom</name>
    <name type="synonym">Agaricus tabescens</name>
    <dbReference type="NCBI Taxonomy" id="1929756"/>
    <lineage>
        <taxon>Eukaryota</taxon>
        <taxon>Fungi</taxon>
        <taxon>Dikarya</taxon>
        <taxon>Basidiomycota</taxon>
        <taxon>Agaricomycotina</taxon>
        <taxon>Agaricomycetes</taxon>
        <taxon>Agaricomycetidae</taxon>
        <taxon>Agaricales</taxon>
        <taxon>Marasmiineae</taxon>
        <taxon>Physalacriaceae</taxon>
        <taxon>Desarmillaria</taxon>
    </lineage>
</organism>
<evidence type="ECO:0000313" key="2">
    <source>
        <dbReference type="Proteomes" id="UP001175211"/>
    </source>
</evidence>
<sequence>MGPDSRAVTRLKNFFRLHPYTNDDHLPYLSAKSLQYDNDTFIFSNTVPSVLVVAFNQRLIPLTSALVHRWMSLLDPFTAPFCLFPVTVHRIGIMAYGVRRSGPPIPEQSTDPLPPGDYGWYLSDRWEHRCLPEAASSIRPKSFLTMKQTASGGHCDPEKMFDVIPEVAHAVMERDRQRCFITGSEANTELVWIFTPYYTRITHHSDPLAVFATPAEFETAPNAAFLHKDLVPFFLDNAFSVDVDDNHRVVLFRNIGPAQSLLPSHLTITNGPDDYYLREHFRLSLRVNLLDCDIRKQYPNGAIFEMMGELGVDYDDPEMEAIVPLSDPRWHTVLGQAILEDIIETGAAAKYRPCDDEDVEETD</sequence>
<accession>A0AA39J0D4</accession>
<dbReference type="Proteomes" id="UP001175211">
    <property type="component" value="Unassembled WGS sequence"/>
</dbReference>
<evidence type="ECO:0000313" key="1">
    <source>
        <dbReference type="EMBL" id="KAK0433821.1"/>
    </source>
</evidence>
<comment type="caution">
    <text evidence="1">The sequence shown here is derived from an EMBL/GenBank/DDBJ whole genome shotgun (WGS) entry which is preliminary data.</text>
</comment>
<dbReference type="EMBL" id="JAUEPS010000208">
    <property type="protein sequence ID" value="KAK0433821.1"/>
    <property type="molecule type" value="Genomic_DNA"/>
</dbReference>
<keyword evidence="2" id="KW-1185">Reference proteome</keyword>
<name>A0AA39J0D4_ARMTA</name>
<gene>
    <name evidence="1" type="ORF">EV420DRAFT_1654379</name>
</gene>
<dbReference type="RefSeq" id="XP_060321571.1">
    <property type="nucleotide sequence ID" value="XM_060478812.1"/>
</dbReference>